<evidence type="ECO:0000313" key="2">
    <source>
        <dbReference type="EMBL" id="KAK9902559.1"/>
    </source>
</evidence>
<feature type="compositionally biased region" description="Basic and acidic residues" evidence="1">
    <location>
        <begin position="163"/>
        <end position="184"/>
    </location>
</feature>
<feature type="region of interest" description="Disordered" evidence="1">
    <location>
        <begin position="154"/>
        <end position="196"/>
    </location>
</feature>
<evidence type="ECO:0000313" key="3">
    <source>
        <dbReference type="Proteomes" id="UP001457282"/>
    </source>
</evidence>
<protein>
    <submittedName>
        <fullName evidence="2">Uncharacterized protein</fullName>
    </submittedName>
</protein>
<comment type="caution">
    <text evidence="2">The sequence shown here is derived from an EMBL/GenBank/DDBJ whole genome shotgun (WGS) entry which is preliminary data.</text>
</comment>
<dbReference type="AlphaFoldDB" id="A0AAW1VKF9"/>
<accession>A0AAW1VKF9</accession>
<keyword evidence="3" id="KW-1185">Reference proteome</keyword>
<sequence length="196" mass="22248">MGHKAYSNRNKRLTFQKNIGTNLTRTGISGLVAYKSKRPRVHLSVKFIAIWFSLLIASSNSFSKSKHLLLNHHSLKQPPFPIESKTQKQKKPEKVLLPLPPPSCPLKVLNRSNTVKGLRQDPFLLAYKQCTKSNGSSSFKRLFTGLFTRKNEKKKGAGVNGSELKRSDSKFSFKNSRAEPLPRDKSRRLLRSMSVR</sequence>
<gene>
    <name evidence="2" type="ORF">M0R45_001495</name>
</gene>
<reference evidence="2 3" key="1">
    <citation type="journal article" date="2023" name="G3 (Bethesda)">
        <title>A chromosome-length genome assembly and annotation of blackberry (Rubus argutus, cv. 'Hillquist').</title>
        <authorList>
            <person name="Bruna T."/>
            <person name="Aryal R."/>
            <person name="Dudchenko O."/>
            <person name="Sargent D.J."/>
            <person name="Mead D."/>
            <person name="Buti M."/>
            <person name="Cavallini A."/>
            <person name="Hytonen T."/>
            <person name="Andres J."/>
            <person name="Pham M."/>
            <person name="Weisz D."/>
            <person name="Mascagni F."/>
            <person name="Usai G."/>
            <person name="Natali L."/>
            <person name="Bassil N."/>
            <person name="Fernandez G.E."/>
            <person name="Lomsadze A."/>
            <person name="Armour M."/>
            <person name="Olukolu B."/>
            <person name="Poorten T."/>
            <person name="Britton C."/>
            <person name="Davik J."/>
            <person name="Ashrafi H."/>
            <person name="Aiden E.L."/>
            <person name="Borodovsky M."/>
            <person name="Worthington M."/>
        </authorList>
    </citation>
    <scope>NUCLEOTIDE SEQUENCE [LARGE SCALE GENOMIC DNA]</scope>
    <source>
        <strain evidence="2">PI 553951</strain>
    </source>
</reference>
<proteinExistence type="predicted"/>
<evidence type="ECO:0000256" key="1">
    <source>
        <dbReference type="SAM" id="MobiDB-lite"/>
    </source>
</evidence>
<dbReference type="EMBL" id="JBEDUW010000249">
    <property type="protein sequence ID" value="KAK9902559.1"/>
    <property type="molecule type" value="Genomic_DNA"/>
</dbReference>
<organism evidence="2 3">
    <name type="scientific">Rubus argutus</name>
    <name type="common">Southern blackberry</name>
    <dbReference type="NCBI Taxonomy" id="59490"/>
    <lineage>
        <taxon>Eukaryota</taxon>
        <taxon>Viridiplantae</taxon>
        <taxon>Streptophyta</taxon>
        <taxon>Embryophyta</taxon>
        <taxon>Tracheophyta</taxon>
        <taxon>Spermatophyta</taxon>
        <taxon>Magnoliopsida</taxon>
        <taxon>eudicotyledons</taxon>
        <taxon>Gunneridae</taxon>
        <taxon>Pentapetalae</taxon>
        <taxon>rosids</taxon>
        <taxon>fabids</taxon>
        <taxon>Rosales</taxon>
        <taxon>Rosaceae</taxon>
        <taxon>Rosoideae</taxon>
        <taxon>Rosoideae incertae sedis</taxon>
        <taxon>Rubus</taxon>
    </lineage>
</organism>
<name>A0AAW1VKF9_RUBAR</name>
<dbReference type="Proteomes" id="UP001457282">
    <property type="component" value="Unassembled WGS sequence"/>
</dbReference>